<dbReference type="PANTHER" id="PTHR42874">
    <property type="entry name" value="URICASE"/>
    <property type="match status" value="1"/>
</dbReference>
<organism evidence="7 8">
    <name type="scientific">Methylobacterium oryzae</name>
    <dbReference type="NCBI Taxonomy" id="334852"/>
    <lineage>
        <taxon>Bacteria</taxon>
        <taxon>Pseudomonadati</taxon>
        <taxon>Pseudomonadota</taxon>
        <taxon>Alphaproteobacteria</taxon>
        <taxon>Hyphomicrobiales</taxon>
        <taxon>Methylobacteriaceae</taxon>
        <taxon>Methylobacterium</taxon>
    </lineage>
</organism>
<evidence type="ECO:0000256" key="3">
    <source>
        <dbReference type="ARBA" id="ARBA00022631"/>
    </source>
</evidence>
<evidence type="ECO:0000256" key="5">
    <source>
        <dbReference type="PIRNR" id="PIRNR000241"/>
    </source>
</evidence>
<evidence type="ECO:0000313" key="7">
    <source>
        <dbReference type="EMBL" id="MEE7494442.1"/>
    </source>
</evidence>
<sequence length="283" mass="30964">MALTASRYGKERVRVLRLVRDGDRHTPRELTLSVMLTGRFEAAWTEGDNRASIATDSIRNIVNVTAARDLALDAEAFVAAVAQVLLETYPQVETVAIEAEEIRWLRHALGDAPHDHTFTRDGNGVGFVELAASRAGSTLRSGLRGYTFMKTTQSGWTGFVADEYRTLPDTTDRIAATSMDATWTWASAPQDHGAANARILTTLLTVFGTTYSRGIQDSMFRMGEAALAAVPELAEIGFVMPNKHYLPIDLKPFGLENPGTVFLPTDEPYGRIEATISRTGRSA</sequence>
<comment type="similarity">
    <text evidence="2 5 6">Belongs to the uricase family.</text>
</comment>
<evidence type="ECO:0000256" key="1">
    <source>
        <dbReference type="ARBA" id="ARBA00004831"/>
    </source>
</evidence>
<comment type="pathway">
    <text evidence="1 5">Purine metabolism; urate degradation; (S)-allantoin from urate: step 1/3.</text>
</comment>
<gene>
    <name evidence="7" type="primary">pucL</name>
    <name evidence="7" type="ORF">MOTC310_30080</name>
</gene>
<evidence type="ECO:0000256" key="2">
    <source>
        <dbReference type="ARBA" id="ARBA00009760"/>
    </source>
</evidence>
<evidence type="ECO:0000256" key="6">
    <source>
        <dbReference type="RuleBase" id="RU004455"/>
    </source>
</evidence>
<keyword evidence="8" id="KW-1185">Reference proteome</keyword>
<keyword evidence="4 5" id="KW-0560">Oxidoreductase</keyword>
<dbReference type="PIRSF" id="PIRSF000241">
    <property type="entry name" value="Urate_oxidase"/>
    <property type="match status" value="1"/>
</dbReference>
<comment type="function">
    <text evidence="5 6">Catalyzes the oxidation of uric acid to 5-hydroxyisourate, which is further processed to form (S)-allantoin.</text>
</comment>
<evidence type="ECO:0000313" key="8">
    <source>
        <dbReference type="Proteomes" id="UP001355206"/>
    </source>
</evidence>
<protein>
    <recommendedName>
        <fullName evidence="5 6">Uricase</fullName>
        <ecNumber evidence="5 6">1.7.3.3</ecNumber>
    </recommendedName>
    <alternativeName>
        <fullName evidence="5">Urate oxidase</fullName>
    </alternativeName>
</protein>
<keyword evidence="3 5" id="KW-0659">Purine metabolism</keyword>
<name>A0ABU7TX58_9HYPH</name>
<dbReference type="PRINTS" id="PR00093">
    <property type="entry name" value="URICASE"/>
</dbReference>
<comment type="catalytic activity">
    <reaction evidence="5 6">
        <text>urate + O2 + H2O = 5-hydroxyisourate + H2O2</text>
        <dbReference type="Rhea" id="RHEA:21368"/>
        <dbReference type="ChEBI" id="CHEBI:15377"/>
        <dbReference type="ChEBI" id="CHEBI:15379"/>
        <dbReference type="ChEBI" id="CHEBI:16240"/>
        <dbReference type="ChEBI" id="CHEBI:17775"/>
        <dbReference type="ChEBI" id="CHEBI:18072"/>
        <dbReference type="EC" id="1.7.3.3"/>
    </reaction>
</comment>
<dbReference type="InterPro" id="IPR002042">
    <property type="entry name" value="Uricase"/>
</dbReference>
<reference evidence="7 8" key="1">
    <citation type="journal article" date="2012" name="Genet. Mol. Biol.">
        <title>Analysis of 16S rRNA and mxaF genes revealing insights into Methylobacterium niche-specific plant association.</title>
        <authorList>
            <person name="Dourado M.N."/>
            <person name="Andreote F.D."/>
            <person name="Dini-Andreote F."/>
            <person name="Conti R."/>
            <person name="Araujo J.M."/>
            <person name="Araujo W.L."/>
        </authorList>
    </citation>
    <scope>NUCLEOTIDE SEQUENCE [LARGE SCALE GENOMIC DNA]</scope>
    <source>
        <strain evidence="7 8">TC3-10</strain>
    </source>
</reference>
<accession>A0ABU7TX58</accession>
<dbReference type="PANTHER" id="PTHR42874:SF1">
    <property type="entry name" value="URICASE"/>
    <property type="match status" value="1"/>
</dbReference>
<proteinExistence type="inferred from homology"/>
<dbReference type="SUPFAM" id="SSF55620">
    <property type="entry name" value="Tetrahydrobiopterin biosynthesis enzymes-like"/>
    <property type="match status" value="2"/>
</dbReference>
<dbReference type="RefSeq" id="WP_331304420.1">
    <property type="nucleotide sequence ID" value="NZ_MLCA01000016.1"/>
</dbReference>
<dbReference type="Pfam" id="PF01014">
    <property type="entry name" value="Uricase"/>
    <property type="match status" value="2"/>
</dbReference>
<dbReference type="EC" id="1.7.3.3" evidence="5 6"/>
<dbReference type="NCBIfam" id="TIGR03383">
    <property type="entry name" value="urate_oxi"/>
    <property type="match status" value="1"/>
</dbReference>
<evidence type="ECO:0000256" key="4">
    <source>
        <dbReference type="ARBA" id="ARBA00023002"/>
    </source>
</evidence>
<comment type="caution">
    <text evidence="7">The sequence shown here is derived from an EMBL/GenBank/DDBJ whole genome shotgun (WGS) entry which is preliminary data.</text>
</comment>
<dbReference type="EMBL" id="MLCA01000016">
    <property type="protein sequence ID" value="MEE7494442.1"/>
    <property type="molecule type" value="Genomic_DNA"/>
</dbReference>
<dbReference type="Proteomes" id="UP001355206">
    <property type="component" value="Unassembled WGS sequence"/>
</dbReference>
<dbReference type="Gene3D" id="3.10.270.10">
    <property type="entry name" value="Urate Oxidase"/>
    <property type="match status" value="1"/>
</dbReference>